<keyword evidence="2" id="KW-1185">Reference proteome</keyword>
<dbReference type="Proteomes" id="UP000076798">
    <property type="component" value="Unassembled WGS sequence"/>
</dbReference>
<dbReference type="AlphaFoldDB" id="A0A166CUJ5"/>
<accession>A0A166CUJ5</accession>
<sequence>MSGTHSFEDLVDAVRVSAQSTIKKVSRGALESFSVDVALVALGIRSGFLIDTFSPWFEEMTLFIEILHSSTHSESLLLLADDDSSNYFIVNSCLLAARVDSELPESDPSPWTTFIFLDKVISSHPRPSPAVMNHIGAIASQDNHPTLPPTRLCTEDAISLAGFLLEYPFSYRPSDLSTNSNPLGGIPLLLYECSLVSSTSSTSRHSLMKFSCPLQLSIDVLSLASDIIQECLLARFRERLLESPIPLPWTDIDVTVTPITLNHVAL</sequence>
<protein>
    <submittedName>
        <fullName evidence="1">Uncharacterized protein</fullName>
    </submittedName>
</protein>
<organism evidence="1 2">
    <name type="scientific">Sistotremastrum suecicum HHB10207 ss-3</name>
    <dbReference type="NCBI Taxonomy" id="1314776"/>
    <lineage>
        <taxon>Eukaryota</taxon>
        <taxon>Fungi</taxon>
        <taxon>Dikarya</taxon>
        <taxon>Basidiomycota</taxon>
        <taxon>Agaricomycotina</taxon>
        <taxon>Agaricomycetes</taxon>
        <taxon>Sistotremastrales</taxon>
        <taxon>Sistotremastraceae</taxon>
        <taxon>Sistotremastrum</taxon>
    </lineage>
</organism>
<evidence type="ECO:0000313" key="1">
    <source>
        <dbReference type="EMBL" id="KZT37828.1"/>
    </source>
</evidence>
<name>A0A166CUJ5_9AGAM</name>
<gene>
    <name evidence="1" type="ORF">SISSUDRAFT_1062494</name>
</gene>
<dbReference type="PANTHER" id="PTHR31366:SF2">
    <property type="entry name" value="UPF0739 PROTEIN C1ORF74"/>
    <property type="match status" value="1"/>
</dbReference>
<dbReference type="OrthoDB" id="3267419at2759"/>
<dbReference type="EMBL" id="KV428075">
    <property type="protein sequence ID" value="KZT37828.1"/>
    <property type="molecule type" value="Genomic_DNA"/>
</dbReference>
<evidence type="ECO:0000313" key="2">
    <source>
        <dbReference type="Proteomes" id="UP000076798"/>
    </source>
</evidence>
<dbReference type="PANTHER" id="PTHR31366">
    <property type="entry name" value="UPF0739 PROTEIN C1ORF74"/>
    <property type="match status" value="1"/>
</dbReference>
<proteinExistence type="predicted"/>
<dbReference type="Pfam" id="PF14953">
    <property type="entry name" value="DUF4504"/>
    <property type="match status" value="1"/>
</dbReference>
<dbReference type="InterPro" id="IPR027850">
    <property type="entry name" value="DUF4504"/>
</dbReference>
<reference evidence="1 2" key="1">
    <citation type="journal article" date="2016" name="Mol. Biol. Evol.">
        <title>Comparative Genomics of Early-Diverging Mushroom-Forming Fungi Provides Insights into the Origins of Lignocellulose Decay Capabilities.</title>
        <authorList>
            <person name="Nagy L.G."/>
            <person name="Riley R."/>
            <person name="Tritt A."/>
            <person name="Adam C."/>
            <person name="Daum C."/>
            <person name="Floudas D."/>
            <person name="Sun H."/>
            <person name="Yadav J.S."/>
            <person name="Pangilinan J."/>
            <person name="Larsson K.H."/>
            <person name="Matsuura K."/>
            <person name="Barry K."/>
            <person name="Labutti K."/>
            <person name="Kuo R."/>
            <person name="Ohm R.A."/>
            <person name="Bhattacharya S.S."/>
            <person name="Shirouzu T."/>
            <person name="Yoshinaga Y."/>
            <person name="Martin F.M."/>
            <person name="Grigoriev I.V."/>
            <person name="Hibbett D.S."/>
        </authorList>
    </citation>
    <scope>NUCLEOTIDE SEQUENCE [LARGE SCALE GENOMIC DNA]</scope>
    <source>
        <strain evidence="1 2">HHB10207 ss-3</strain>
    </source>
</reference>